<evidence type="ECO:0000313" key="2">
    <source>
        <dbReference type="Proteomes" id="UP000229263"/>
    </source>
</evidence>
<proteinExistence type="predicted"/>
<organism evidence="1 2">
    <name type="scientific">Glutamicibacter mysorens</name>
    <dbReference type="NCBI Taxonomy" id="257984"/>
    <lineage>
        <taxon>Bacteria</taxon>
        <taxon>Bacillati</taxon>
        <taxon>Actinomycetota</taxon>
        <taxon>Actinomycetes</taxon>
        <taxon>Micrococcales</taxon>
        <taxon>Micrococcaceae</taxon>
        <taxon>Glutamicibacter</taxon>
    </lineage>
</organism>
<accession>A0ABX4MW55</accession>
<sequence>MGACGVKTANNKHVRTWYVNKTPYARLAAVLNCGTWTPKNPNGGWGYRHIAGKHGGEWKQLAAQVAFNTNWRDIADFAINDGLTNIYSGAKNPANNTFRYKGKIELKRYDGRTIKTYYTTVAVDQRDRRIITAYYRSKNRGLTA</sequence>
<dbReference type="Proteomes" id="UP000229263">
    <property type="component" value="Unassembled WGS sequence"/>
</dbReference>
<dbReference type="EMBL" id="PGEY01000001">
    <property type="protein sequence ID" value="PJJ43739.1"/>
    <property type="molecule type" value="Genomic_DNA"/>
</dbReference>
<comment type="caution">
    <text evidence="1">The sequence shown here is derived from an EMBL/GenBank/DDBJ whole genome shotgun (WGS) entry which is preliminary data.</text>
</comment>
<keyword evidence="2" id="KW-1185">Reference proteome</keyword>
<evidence type="ECO:0000313" key="1">
    <source>
        <dbReference type="EMBL" id="PJJ43739.1"/>
    </source>
</evidence>
<reference evidence="1 2" key="1">
    <citation type="submission" date="2017-11" db="EMBL/GenBank/DDBJ databases">
        <title>Sequencing the genomes of 1000 actinobacteria strains.</title>
        <authorList>
            <person name="Klenk H.-P."/>
        </authorList>
    </citation>
    <scope>NUCLEOTIDE SEQUENCE [LARGE SCALE GENOMIC DNA]</scope>
    <source>
        <strain evidence="1 2">DSM 12798</strain>
    </source>
</reference>
<protein>
    <submittedName>
        <fullName evidence="1">Uncharacterized protein</fullName>
    </submittedName>
</protein>
<name>A0ABX4MW55_9MICC</name>
<gene>
    <name evidence="1" type="ORF">ATK23_0940</name>
</gene>